<organism evidence="3 4">
    <name type="scientific">Schleiferilactobacillus perolens DSM 12744</name>
    <dbReference type="NCBI Taxonomy" id="1423792"/>
    <lineage>
        <taxon>Bacteria</taxon>
        <taxon>Bacillati</taxon>
        <taxon>Bacillota</taxon>
        <taxon>Bacilli</taxon>
        <taxon>Lactobacillales</taxon>
        <taxon>Lactobacillaceae</taxon>
        <taxon>Schleiferilactobacillus</taxon>
    </lineage>
</organism>
<dbReference type="PATRIC" id="fig|1423792.3.peg.1384"/>
<gene>
    <name evidence="3" type="ORF">FD09_GL001365</name>
</gene>
<dbReference type="RefSeq" id="WP_057818195.1">
    <property type="nucleotide sequence ID" value="NZ_AZEC01000002.1"/>
</dbReference>
<evidence type="ECO:0000313" key="4">
    <source>
        <dbReference type="Proteomes" id="UP000051330"/>
    </source>
</evidence>
<dbReference type="STRING" id="1423792.FD09_GL001365"/>
<feature type="transmembrane region" description="Helical" evidence="2">
    <location>
        <begin position="66"/>
        <end position="85"/>
    </location>
</feature>
<keyword evidence="2" id="KW-0812">Transmembrane</keyword>
<feature type="region of interest" description="Disordered" evidence="1">
    <location>
        <begin position="1"/>
        <end position="25"/>
    </location>
</feature>
<accession>A0A0R1N3A2</accession>
<evidence type="ECO:0000256" key="2">
    <source>
        <dbReference type="SAM" id="Phobius"/>
    </source>
</evidence>
<dbReference type="AlphaFoldDB" id="A0A0R1N3A2"/>
<evidence type="ECO:0000313" key="3">
    <source>
        <dbReference type="EMBL" id="KRL14201.1"/>
    </source>
</evidence>
<comment type="caution">
    <text evidence="3">The sequence shown here is derived from an EMBL/GenBank/DDBJ whole genome shotgun (WGS) entry which is preliminary data.</text>
</comment>
<evidence type="ECO:0000256" key="1">
    <source>
        <dbReference type="SAM" id="MobiDB-lite"/>
    </source>
</evidence>
<proteinExistence type="predicted"/>
<reference evidence="3 4" key="1">
    <citation type="journal article" date="2015" name="Genome Announc.">
        <title>Expanding the biotechnology potential of lactobacilli through comparative genomics of 213 strains and associated genera.</title>
        <authorList>
            <person name="Sun Z."/>
            <person name="Harris H.M."/>
            <person name="McCann A."/>
            <person name="Guo C."/>
            <person name="Argimon S."/>
            <person name="Zhang W."/>
            <person name="Yang X."/>
            <person name="Jeffery I.B."/>
            <person name="Cooney J.C."/>
            <person name="Kagawa T.F."/>
            <person name="Liu W."/>
            <person name="Song Y."/>
            <person name="Salvetti E."/>
            <person name="Wrobel A."/>
            <person name="Rasinkangas P."/>
            <person name="Parkhill J."/>
            <person name="Rea M.C."/>
            <person name="O'Sullivan O."/>
            <person name="Ritari J."/>
            <person name="Douillard F.P."/>
            <person name="Paul Ross R."/>
            <person name="Yang R."/>
            <person name="Briner A.E."/>
            <person name="Felis G.E."/>
            <person name="de Vos W.M."/>
            <person name="Barrangou R."/>
            <person name="Klaenhammer T.R."/>
            <person name="Caufield P.W."/>
            <person name="Cui Y."/>
            <person name="Zhang H."/>
            <person name="O'Toole P.W."/>
        </authorList>
    </citation>
    <scope>NUCLEOTIDE SEQUENCE [LARGE SCALE GENOMIC DNA]</scope>
    <source>
        <strain evidence="3 4">DSM 12744</strain>
    </source>
</reference>
<keyword evidence="2" id="KW-1133">Transmembrane helix</keyword>
<keyword evidence="2" id="KW-0472">Membrane</keyword>
<dbReference type="EMBL" id="AZEC01000002">
    <property type="protein sequence ID" value="KRL14201.1"/>
    <property type="molecule type" value="Genomic_DNA"/>
</dbReference>
<dbReference type="Proteomes" id="UP000051330">
    <property type="component" value="Unassembled WGS sequence"/>
</dbReference>
<sequence length="86" mass="9646">MWGKGKKAPNDAGQRPAGPRDAFKARDAKRIAVEKAYAQDQRRKARALTGELAEAHSHRLKVRLNWAILGLVVGLIIVFLILWFVD</sequence>
<dbReference type="OrthoDB" id="2249706at2"/>
<keyword evidence="4" id="KW-1185">Reference proteome</keyword>
<protein>
    <submittedName>
        <fullName evidence="3">Uncharacterized protein</fullName>
    </submittedName>
</protein>
<name>A0A0R1N3A2_9LACO</name>